<name>A0AAD6NIY3_DREDA</name>
<feature type="region of interest" description="Disordered" evidence="1">
    <location>
        <begin position="94"/>
        <end position="120"/>
    </location>
</feature>
<organism evidence="3 4">
    <name type="scientific">Drechslerella dactyloides</name>
    <name type="common">Nematode-trapping fungus</name>
    <name type="synonym">Arthrobotrys dactyloides</name>
    <dbReference type="NCBI Taxonomy" id="74499"/>
    <lineage>
        <taxon>Eukaryota</taxon>
        <taxon>Fungi</taxon>
        <taxon>Dikarya</taxon>
        <taxon>Ascomycota</taxon>
        <taxon>Pezizomycotina</taxon>
        <taxon>Orbiliomycetes</taxon>
        <taxon>Orbiliales</taxon>
        <taxon>Orbiliaceae</taxon>
        <taxon>Drechslerella</taxon>
    </lineage>
</organism>
<evidence type="ECO:0000256" key="1">
    <source>
        <dbReference type="SAM" id="MobiDB-lite"/>
    </source>
</evidence>
<keyword evidence="2" id="KW-0812">Transmembrane</keyword>
<dbReference type="AlphaFoldDB" id="A0AAD6NIY3"/>
<keyword evidence="2" id="KW-1133">Transmembrane helix</keyword>
<evidence type="ECO:0000256" key="2">
    <source>
        <dbReference type="SAM" id="Phobius"/>
    </source>
</evidence>
<dbReference type="Proteomes" id="UP001221413">
    <property type="component" value="Unassembled WGS sequence"/>
</dbReference>
<dbReference type="EMBL" id="JAQGDS010000006">
    <property type="protein sequence ID" value="KAJ6260034.1"/>
    <property type="molecule type" value="Genomic_DNA"/>
</dbReference>
<keyword evidence="4" id="KW-1185">Reference proteome</keyword>
<gene>
    <name evidence="3" type="ORF">Dda_5680</name>
</gene>
<evidence type="ECO:0000313" key="4">
    <source>
        <dbReference type="Proteomes" id="UP001221413"/>
    </source>
</evidence>
<evidence type="ECO:0000313" key="3">
    <source>
        <dbReference type="EMBL" id="KAJ6260034.1"/>
    </source>
</evidence>
<accession>A0AAD6NIY3</accession>
<feature type="transmembrane region" description="Helical" evidence="2">
    <location>
        <begin position="20"/>
        <end position="41"/>
    </location>
</feature>
<protein>
    <submittedName>
        <fullName evidence="3">Uncharacterized protein</fullName>
    </submittedName>
</protein>
<comment type="caution">
    <text evidence="3">The sequence shown here is derived from an EMBL/GenBank/DDBJ whole genome shotgun (WGS) entry which is preliminary data.</text>
</comment>
<keyword evidence="2" id="KW-0472">Membrane</keyword>
<proteinExistence type="predicted"/>
<sequence length="127" mass="14322">MSYKPHTRDVTAYSLRPGAVIGGVVAGLVGLAFIAGFLIYINRRIHMKRALQAKVRVHDPENTDTLSRVSTYVDEKDSDTDTIYSPTERSPVFLHQDADFSQNEKYPVEEQRGTRPPPFPVYKDIAL</sequence>
<reference evidence="3" key="1">
    <citation type="submission" date="2023-01" db="EMBL/GenBank/DDBJ databases">
        <title>The chitinases involved in constricting ring structure development in the nematode-trapping fungus Drechslerella dactyloides.</title>
        <authorList>
            <person name="Wang R."/>
            <person name="Zhang L."/>
            <person name="Tang P."/>
            <person name="Li S."/>
            <person name="Liang L."/>
        </authorList>
    </citation>
    <scope>NUCLEOTIDE SEQUENCE</scope>
    <source>
        <strain evidence="3">YMF1.00031</strain>
    </source>
</reference>